<protein>
    <submittedName>
        <fullName evidence="2">Uncharacterized protein</fullName>
    </submittedName>
</protein>
<proteinExistence type="predicted"/>
<organism evidence="1 2">
    <name type="scientific">Panagrolaimus davidi</name>
    <dbReference type="NCBI Taxonomy" id="227884"/>
    <lineage>
        <taxon>Eukaryota</taxon>
        <taxon>Metazoa</taxon>
        <taxon>Ecdysozoa</taxon>
        <taxon>Nematoda</taxon>
        <taxon>Chromadorea</taxon>
        <taxon>Rhabditida</taxon>
        <taxon>Tylenchina</taxon>
        <taxon>Panagrolaimomorpha</taxon>
        <taxon>Panagrolaimoidea</taxon>
        <taxon>Panagrolaimidae</taxon>
        <taxon>Panagrolaimus</taxon>
    </lineage>
</organism>
<sequence>MGNIALLFSSTSDTPIYTFKHPYPQRFYLPFDVIKYMIKNCKSGKVWKKIIMSCKHFYPNKPVFPVKHFYVNASLKCKADVELFDASKFLPKSWLYDTLFANQGTKMSTLIPKIFKFNLRKLEIANQNLTLGDYQKLTSSGSVEWIFLLRSTIKNEDDTNVTADKLLAGLDNLHTSAMIYSNNLLILQTETVKKIVRHLNGYKKMRCIKLFAINESFDFASFSDFLLNNETVNVHLSYGAPVSAQYKKIVNNVIKEIKKNPSMKVPVIKFY</sequence>
<dbReference type="Proteomes" id="UP000887578">
    <property type="component" value="Unplaced"/>
</dbReference>
<dbReference type="WBParaSite" id="PDA_v2.g31597.t1">
    <property type="protein sequence ID" value="PDA_v2.g31597.t1"/>
    <property type="gene ID" value="PDA_v2.g31597"/>
</dbReference>
<name>A0A914QNR4_9BILA</name>
<keyword evidence="1" id="KW-1185">Reference proteome</keyword>
<evidence type="ECO:0000313" key="1">
    <source>
        <dbReference type="Proteomes" id="UP000887578"/>
    </source>
</evidence>
<dbReference type="AlphaFoldDB" id="A0A914QNR4"/>
<evidence type="ECO:0000313" key="2">
    <source>
        <dbReference type="WBParaSite" id="PDA_v2.g31597.t1"/>
    </source>
</evidence>
<reference evidence="2" key="1">
    <citation type="submission" date="2022-11" db="UniProtKB">
        <authorList>
            <consortium name="WormBaseParasite"/>
        </authorList>
    </citation>
    <scope>IDENTIFICATION</scope>
</reference>
<accession>A0A914QNR4</accession>